<protein>
    <submittedName>
        <fullName evidence="1">Uncharacterized protein</fullName>
    </submittedName>
</protein>
<accession>A0A8T0F8X5</accession>
<evidence type="ECO:0000313" key="2">
    <source>
        <dbReference type="Proteomes" id="UP000807504"/>
    </source>
</evidence>
<reference evidence="1" key="2">
    <citation type="submission" date="2020-06" db="EMBL/GenBank/DDBJ databases">
        <authorList>
            <person name="Sheffer M."/>
        </authorList>
    </citation>
    <scope>NUCLEOTIDE SEQUENCE</scope>
</reference>
<sequence>MAIFVKAYDSTPHQALTRQIQRLQDSIEEDGRHLNRERMELFVTRRVISKVIKIRRLQIGEKFCDMGLKKGMLQKFN</sequence>
<gene>
    <name evidence="1" type="ORF">HNY73_009240</name>
</gene>
<name>A0A8T0F8X5_ARGBR</name>
<keyword evidence="2" id="KW-1185">Reference proteome</keyword>
<organism evidence="1 2">
    <name type="scientific">Argiope bruennichi</name>
    <name type="common">Wasp spider</name>
    <name type="synonym">Aranea bruennichi</name>
    <dbReference type="NCBI Taxonomy" id="94029"/>
    <lineage>
        <taxon>Eukaryota</taxon>
        <taxon>Metazoa</taxon>
        <taxon>Ecdysozoa</taxon>
        <taxon>Arthropoda</taxon>
        <taxon>Chelicerata</taxon>
        <taxon>Arachnida</taxon>
        <taxon>Araneae</taxon>
        <taxon>Araneomorphae</taxon>
        <taxon>Entelegynae</taxon>
        <taxon>Araneoidea</taxon>
        <taxon>Araneidae</taxon>
        <taxon>Argiope</taxon>
    </lineage>
</organism>
<dbReference type="Proteomes" id="UP000807504">
    <property type="component" value="Unassembled WGS sequence"/>
</dbReference>
<dbReference type="AlphaFoldDB" id="A0A8T0F8X5"/>
<proteinExistence type="predicted"/>
<evidence type="ECO:0000313" key="1">
    <source>
        <dbReference type="EMBL" id="KAF8787664.1"/>
    </source>
</evidence>
<reference evidence="1" key="1">
    <citation type="journal article" date="2020" name="bioRxiv">
        <title>Chromosome-level reference genome of the European wasp spider Argiope bruennichi: a resource for studies on range expansion and evolutionary adaptation.</title>
        <authorList>
            <person name="Sheffer M.M."/>
            <person name="Hoppe A."/>
            <person name="Krehenwinkel H."/>
            <person name="Uhl G."/>
            <person name="Kuss A.W."/>
            <person name="Jensen L."/>
            <person name="Jensen C."/>
            <person name="Gillespie R.G."/>
            <person name="Hoff K.J."/>
            <person name="Prost S."/>
        </authorList>
    </citation>
    <scope>NUCLEOTIDE SEQUENCE</scope>
</reference>
<comment type="caution">
    <text evidence="1">The sequence shown here is derived from an EMBL/GenBank/DDBJ whole genome shotgun (WGS) entry which is preliminary data.</text>
</comment>
<dbReference type="EMBL" id="JABXBU010000015">
    <property type="protein sequence ID" value="KAF8787664.1"/>
    <property type="molecule type" value="Genomic_DNA"/>
</dbReference>